<comment type="similarity">
    <text evidence="2">Belongs to the protein prenyltransferase subunit beta family.</text>
</comment>
<evidence type="ECO:0000313" key="12">
    <source>
        <dbReference type="Proteomes" id="UP000053660"/>
    </source>
</evidence>
<evidence type="ECO:0000256" key="1">
    <source>
        <dbReference type="ARBA" id="ARBA00001947"/>
    </source>
</evidence>
<keyword evidence="3" id="KW-0637">Prenyltransferase</keyword>
<keyword evidence="12" id="KW-1185">Reference proteome</keyword>
<dbReference type="InterPro" id="IPR045089">
    <property type="entry name" value="PGGT1B-like"/>
</dbReference>
<dbReference type="InterPro" id="IPR008930">
    <property type="entry name" value="Terpenoid_cyclase/PrenylTrfase"/>
</dbReference>
<evidence type="ECO:0000256" key="7">
    <source>
        <dbReference type="ARBA" id="ARBA00022833"/>
    </source>
</evidence>
<evidence type="ECO:0000256" key="9">
    <source>
        <dbReference type="SAM" id="MobiDB-lite"/>
    </source>
</evidence>
<feature type="compositionally biased region" description="Polar residues" evidence="9">
    <location>
        <begin position="1089"/>
        <end position="1098"/>
    </location>
</feature>
<feature type="region of interest" description="Disordered" evidence="9">
    <location>
        <begin position="1166"/>
        <end position="1191"/>
    </location>
</feature>
<feature type="compositionally biased region" description="Low complexity" evidence="9">
    <location>
        <begin position="1132"/>
        <end position="1141"/>
    </location>
</feature>
<evidence type="ECO:0000256" key="3">
    <source>
        <dbReference type="ARBA" id="ARBA00022602"/>
    </source>
</evidence>
<dbReference type="InterPro" id="IPR001330">
    <property type="entry name" value="Prenyltrans"/>
</dbReference>
<organism evidence="11 12">
    <name type="scientific">Oesophagostomum dentatum</name>
    <name type="common">Nodular worm</name>
    <dbReference type="NCBI Taxonomy" id="61180"/>
    <lineage>
        <taxon>Eukaryota</taxon>
        <taxon>Metazoa</taxon>
        <taxon>Ecdysozoa</taxon>
        <taxon>Nematoda</taxon>
        <taxon>Chromadorea</taxon>
        <taxon>Rhabditida</taxon>
        <taxon>Rhabditina</taxon>
        <taxon>Rhabditomorpha</taxon>
        <taxon>Strongyloidea</taxon>
        <taxon>Strongylidae</taxon>
        <taxon>Oesophagostomum</taxon>
    </lineage>
</organism>
<evidence type="ECO:0000259" key="10">
    <source>
        <dbReference type="PROSITE" id="PS51082"/>
    </source>
</evidence>
<dbReference type="PROSITE" id="PS51082">
    <property type="entry name" value="WH2"/>
    <property type="match status" value="1"/>
</dbReference>
<dbReference type="Gene3D" id="1.50.10.20">
    <property type="match status" value="1"/>
</dbReference>
<name>A0A0B1TMN0_OESDE</name>
<keyword evidence="8" id="KW-0175">Coiled coil</keyword>
<evidence type="ECO:0000313" key="11">
    <source>
        <dbReference type="EMBL" id="KHJ97366.1"/>
    </source>
</evidence>
<proteinExistence type="inferred from homology"/>
<dbReference type="Proteomes" id="UP000053660">
    <property type="component" value="Unassembled WGS sequence"/>
</dbReference>
<dbReference type="GO" id="GO:0005953">
    <property type="term" value="C:CAAX-protein geranylgeranyltransferase complex"/>
    <property type="evidence" value="ECO:0007669"/>
    <property type="project" value="TreeGrafter"/>
</dbReference>
<dbReference type="Pfam" id="PF00432">
    <property type="entry name" value="Prenyltrans"/>
    <property type="match status" value="1"/>
</dbReference>
<gene>
    <name evidence="11" type="ORF">OESDEN_02647</name>
</gene>
<feature type="coiled-coil region" evidence="8">
    <location>
        <begin position="828"/>
        <end position="862"/>
    </location>
</feature>
<dbReference type="OrthoDB" id="24893at2759"/>
<evidence type="ECO:0000256" key="5">
    <source>
        <dbReference type="ARBA" id="ARBA00022723"/>
    </source>
</evidence>
<dbReference type="SUPFAM" id="SSF48239">
    <property type="entry name" value="Terpenoid cyclases/Protein prenyltransferases"/>
    <property type="match status" value="1"/>
</dbReference>
<keyword evidence="5" id="KW-0479">Metal-binding</keyword>
<accession>A0A0B1TMN0</accession>
<sequence>MSALYCEPKLRDFGLANHGWRGFGGVLSDLKGGEIPQYNLVAFWKRPVAPVVTGFVEHVIRGEAVKVAGRRPPGSLRADLDEKAFSNVNSLAATSQDSGEVTIWTVSAEASGYSVLEHAAEFQDGILSSEGRLQSKIGFNEPVLELRPSEMKRSQFWTRCRGHLILVEPCEDVKECVFRSSVRSFEECKTLPGDVALCDMNGMVWSGTVGASLSRTKTLGSDFKLVTYTDHPRVVLVSSLHEVKNLDLRVSTSKTDILFEVPELSKKESVDKAVYVPEEALERPFISQLKTLISHPHNFFVLTAHSAYLCDDRFPKNTVLSLPHSIPYGAHVLQVADPVPDPEGSGEVISVYLLDHLLTGVWVSRLYWHNCNAWSSILPIHMMSDGLDFQRLMKPRLTGASPKSHPDPLNGIAVVQGFKDQARRDVDLLLRSSSDGNVYYQTMRYGCIDDTELKALWTESRERVESSWDSLNSSDIFVPSSSESTQSSLVSIEFDIEGVVIKKKGFKDQARRDVDLLLRSSSDGNVYYQTMRYGCIDDAEFKTLWVESRERMESAWDSLNSSDIFVPPSSESTQSSLVSIEFDIEGVMMKKKVWNPLKKKVNKKCSTLDVLETTNPQAVLPGVINDVWKEAMGLAKIDGLLCLAILGDNFERVNRIAILSSLRESQKEDGSFWSEGKGSESDMRFVFCAVAICHILQDYSYINWTSLGSFIKASLNYDGGIGQGPGDESHGGSTFCAIASLSLSNRLWDESVLTRKQINRLVKWALWKHDHGFHGRAHKDDDSCYAFWIGATLEIMILLPPADLGQEEAIFWILTHLKTFQQNADCLFSRVTSRLEEMNSTYQQLQSRLETVNRKVGALRRMNTTGVLTCLSTFPESSYTPAGDLLVPTVTNVQKPIFAPKTRTALAVDMRRELEDRKRFYLPNQLTHQASTSVQEKQAQRRVASFADMFYAGTDELAFGEKAINTISNGKRLRTKDESRDDGSEIDVPVIGGEQSKTVDPLDYIPEIGPIEELDLPSILPDLPGIAEDVTLPDFDIVLPSFPELPHIVSEPKILKEPESLGERSASVPNFPKLSEEKSKSTAPEKPSDNVSSIPQNNDRADLMAAIRAAGGAGKAKLKSVSAKRRAKESESLGSSALSEKNSSPGNDLMTSLAKALEARRKAISGMGPSTAGVDGVSKGIEGTSADDEWK</sequence>
<dbReference type="PANTHER" id="PTHR11774:SF4">
    <property type="entry name" value="GERANYLGERANYL TRANSFERASE TYPE-1 SUBUNIT BETA"/>
    <property type="match status" value="1"/>
</dbReference>
<dbReference type="InterPro" id="IPR003124">
    <property type="entry name" value="WH2_dom"/>
</dbReference>
<evidence type="ECO:0000256" key="4">
    <source>
        <dbReference type="ARBA" id="ARBA00022679"/>
    </source>
</evidence>
<dbReference type="EMBL" id="KN549464">
    <property type="protein sequence ID" value="KHJ97366.1"/>
    <property type="molecule type" value="Genomic_DNA"/>
</dbReference>
<feature type="compositionally biased region" description="Basic residues" evidence="9">
    <location>
        <begin position="1116"/>
        <end position="1127"/>
    </location>
</feature>
<dbReference type="PANTHER" id="PTHR11774">
    <property type="entry name" value="GERANYLGERANYL TRANSFERASE TYPE BETA SUBUNIT"/>
    <property type="match status" value="1"/>
</dbReference>
<dbReference type="GO" id="GO:0046872">
    <property type="term" value="F:metal ion binding"/>
    <property type="evidence" value="ECO:0007669"/>
    <property type="project" value="UniProtKB-KW"/>
</dbReference>
<evidence type="ECO:0000256" key="2">
    <source>
        <dbReference type="ARBA" id="ARBA00010497"/>
    </source>
</evidence>
<dbReference type="GO" id="GO:0003779">
    <property type="term" value="F:actin binding"/>
    <property type="evidence" value="ECO:0007669"/>
    <property type="project" value="InterPro"/>
</dbReference>
<feature type="region of interest" description="Disordered" evidence="9">
    <location>
        <begin position="1059"/>
        <end position="1153"/>
    </location>
</feature>
<dbReference type="GO" id="GO:0004662">
    <property type="term" value="F:CAAX-protein geranylgeranyltransferase activity"/>
    <property type="evidence" value="ECO:0007669"/>
    <property type="project" value="TreeGrafter"/>
</dbReference>
<keyword evidence="6" id="KW-0677">Repeat</keyword>
<evidence type="ECO:0000256" key="6">
    <source>
        <dbReference type="ARBA" id="ARBA00022737"/>
    </source>
</evidence>
<evidence type="ECO:0000256" key="8">
    <source>
        <dbReference type="SAM" id="Coils"/>
    </source>
</evidence>
<comment type="cofactor">
    <cofactor evidence="1">
        <name>Zn(2+)</name>
        <dbReference type="ChEBI" id="CHEBI:29105"/>
    </cofactor>
</comment>
<keyword evidence="7" id="KW-0862">Zinc</keyword>
<keyword evidence="4 11" id="KW-0808">Transferase</keyword>
<reference evidence="11 12" key="1">
    <citation type="submission" date="2014-03" db="EMBL/GenBank/DDBJ databases">
        <title>Draft genome of the hookworm Oesophagostomum dentatum.</title>
        <authorList>
            <person name="Mitreva M."/>
        </authorList>
    </citation>
    <scope>NUCLEOTIDE SEQUENCE [LARGE SCALE GENOMIC DNA]</scope>
    <source>
        <strain evidence="11 12">OD-Hann</strain>
    </source>
</reference>
<dbReference type="AlphaFoldDB" id="A0A0B1TMN0"/>
<protein>
    <submittedName>
        <fullName evidence="11">Prenyltransferase and squalene oxidase repeat-containing domain protein</fullName>
    </submittedName>
</protein>
<feature type="domain" description="WH2" evidence="10">
    <location>
        <begin position="1099"/>
        <end position="1121"/>
    </location>
</feature>